<evidence type="ECO:0000313" key="2">
    <source>
        <dbReference type="EMBL" id="CUA96298.1"/>
    </source>
</evidence>
<dbReference type="AlphaFoldDB" id="A0A0K6HZR5"/>
<keyword evidence="2" id="KW-0808">Transferase</keyword>
<dbReference type="SUPFAM" id="SSF53335">
    <property type="entry name" value="S-adenosyl-L-methionine-dependent methyltransferases"/>
    <property type="match status" value="1"/>
</dbReference>
<dbReference type="InterPro" id="IPR029063">
    <property type="entry name" value="SAM-dependent_MTases_sf"/>
</dbReference>
<dbReference type="GO" id="GO:0008757">
    <property type="term" value="F:S-adenosylmethionine-dependent methyltransferase activity"/>
    <property type="evidence" value="ECO:0007669"/>
    <property type="project" value="InterPro"/>
</dbReference>
<reference evidence="3" key="1">
    <citation type="submission" date="2015-08" db="EMBL/GenBank/DDBJ databases">
        <authorList>
            <person name="Varghese N."/>
        </authorList>
    </citation>
    <scope>NUCLEOTIDE SEQUENCE [LARGE SCALE GENOMIC DNA]</scope>
    <source>
        <strain evidence="3">DSM 23407</strain>
    </source>
</reference>
<organism evidence="2 3">
    <name type="scientific">Pannonibacter indicus</name>
    <dbReference type="NCBI Taxonomy" id="466044"/>
    <lineage>
        <taxon>Bacteria</taxon>
        <taxon>Pseudomonadati</taxon>
        <taxon>Pseudomonadota</taxon>
        <taxon>Alphaproteobacteria</taxon>
        <taxon>Hyphomicrobiales</taxon>
        <taxon>Stappiaceae</taxon>
        <taxon>Pannonibacter</taxon>
    </lineage>
</organism>
<feature type="domain" description="Methyltransferase type 11" evidence="1">
    <location>
        <begin position="61"/>
        <end position="160"/>
    </location>
</feature>
<dbReference type="InterPro" id="IPR013216">
    <property type="entry name" value="Methyltransf_11"/>
</dbReference>
<dbReference type="Gene3D" id="3.40.50.150">
    <property type="entry name" value="Vaccinia Virus protein VP39"/>
    <property type="match status" value="1"/>
</dbReference>
<sequence>MRPMQKDTRRSEWNAAYDRGGNFLFYPNEEVIRFFARHVAKRTGLDTVQYREGFGPASRILDFGCGLGRHVRLALDLGLDGRGIDLSDKAIAAGRSWLSAVGCGDAEGRLICGDGRSLPFEDGFFDAAVSHAVLDSMPFEHARVAIGEIARVLKPGALFYLDLISPEDSELQDQGFTGELTVSKDHELGTVQSYFDPDKISRLLEGQFQLKELVLVRRTVLTVSAHASRYHAVAQRITS</sequence>
<protein>
    <submittedName>
        <fullName evidence="2">Methyltransferase domain</fullName>
    </submittedName>
</protein>
<gene>
    <name evidence="2" type="ORF">Ga0061067_105105</name>
</gene>
<dbReference type="Proteomes" id="UP000183900">
    <property type="component" value="Unassembled WGS sequence"/>
</dbReference>
<dbReference type="EMBL" id="CYHE01000005">
    <property type="protein sequence ID" value="CUA96298.1"/>
    <property type="molecule type" value="Genomic_DNA"/>
</dbReference>
<evidence type="ECO:0000259" key="1">
    <source>
        <dbReference type="Pfam" id="PF08241"/>
    </source>
</evidence>
<dbReference type="CDD" id="cd02440">
    <property type="entry name" value="AdoMet_MTases"/>
    <property type="match status" value="1"/>
</dbReference>
<keyword evidence="2" id="KW-0489">Methyltransferase</keyword>
<name>A0A0K6HZR5_9HYPH</name>
<dbReference type="RefSeq" id="WP_082440070.1">
    <property type="nucleotide sequence ID" value="NZ_CYHE01000005.1"/>
</dbReference>
<evidence type="ECO:0000313" key="3">
    <source>
        <dbReference type="Proteomes" id="UP000183900"/>
    </source>
</evidence>
<dbReference type="GO" id="GO:0032259">
    <property type="term" value="P:methylation"/>
    <property type="evidence" value="ECO:0007669"/>
    <property type="project" value="UniProtKB-KW"/>
</dbReference>
<keyword evidence="3" id="KW-1185">Reference proteome</keyword>
<dbReference type="OrthoDB" id="1853779at2"/>
<dbReference type="Pfam" id="PF08241">
    <property type="entry name" value="Methyltransf_11"/>
    <property type="match status" value="1"/>
</dbReference>
<accession>A0A0K6HZR5</accession>
<dbReference type="PANTHER" id="PTHR43591">
    <property type="entry name" value="METHYLTRANSFERASE"/>
    <property type="match status" value="1"/>
</dbReference>
<proteinExistence type="predicted"/>